<keyword evidence="3" id="KW-0378">Hydrolase</keyword>
<keyword evidence="1" id="KW-0812">Transmembrane</keyword>
<dbReference type="RefSeq" id="WP_092098863.1">
    <property type="nucleotide sequence ID" value="NZ_FOOT01000001.1"/>
</dbReference>
<dbReference type="Pfam" id="PF03372">
    <property type="entry name" value="Exo_endo_phos"/>
    <property type="match status" value="1"/>
</dbReference>
<keyword evidence="1" id="KW-1133">Transmembrane helix</keyword>
<dbReference type="Proteomes" id="UP000198724">
    <property type="component" value="Unassembled WGS sequence"/>
</dbReference>
<evidence type="ECO:0000313" key="4">
    <source>
        <dbReference type="Proteomes" id="UP000198724"/>
    </source>
</evidence>
<feature type="transmembrane region" description="Helical" evidence="1">
    <location>
        <begin position="6"/>
        <end position="22"/>
    </location>
</feature>
<keyword evidence="3" id="KW-0255">Endonuclease</keyword>
<accession>A0A1I2N4M7</accession>
<dbReference type="InterPro" id="IPR036691">
    <property type="entry name" value="Endo/exonu/phosph_ase_sf"/>
</dbReference>
<evidence type="ECO:0000313" key="3">
    <source>
        <dbReference type="EMBL" id="SFF98722.1"/>
    </source>
</evidence>
<gene>
    <name evidence="3" type="ORF">SAMN05421739_101599</name>
</gene>
<dbReference type="STRING" id="1436961.SAMN05421739_101599"/>
<dbReference type="SUPFAM" id="SSF56219">
    <property type="entry name" value="DNase I-like"/>
    <property type="match status" value="1"/>
</dbReference>
<dbReference type="GO" id="GO:0004527">
    <property type="term" value="F:exonuclease activity"/>
    <property type="evidence" value="ECO:0007669"/>
    <property type="project" value="UniProtKB-KW"/>
</dbReference>
<dbReference type="InterPro" id="IPR005135">
    <property type="entry name" value="Endo/exonuclease/phosphatase"/>
</dbReference>
<reference evidence="4" key="1">
    <citation type="submission" date="2016-10" db="EMBL/GenBank/DDBJ databases">
        <authorList>
            <person name="Varghese N."/>
            <person name="Submissions S."/>
        </authorList>
    </citation>
    <scope>NUCLEOTIDE SEQUENCE [LARGE SCALE GENOMIC DNA]</scope>
    <source>
        <strain evidence="4">LP51</strain>
    </source>
</reference>
<keyword evidence="3" id="KW-0269">Exonuclease</keyword>
<keyword evidence="3" id="KW-0540">Nuclease</keyword>
<sequence length="361" mass="41906">MIYKLLVVLTYFILYVTLLPLWRHTAWWVRGLDFPRFQFMLLAFFLLLADLFFLDFAHFSSWLMAGSALGCFCFQFGWILPYTRLFPMEVKPARNRYEANSIRVLTANVLMTNRNAESLIALVKKFEPDVLVTLETDLWWEEKLRVLEEEYKYSIKCPLDNRYGMHVYSRLPMEDTAIQFLVEPDVPSMHALVELRSNVKVRFHFMHPAPPSPTENPASSERDAELLVVGKSVADETDPIIITGDLNDVAWSATTRLFRKISGLLDPRIGRGMFNTFHAGIFFARWPLDHLFHSEHFTLAHIERLPYFGSDHFPMLVELVYDVAHGAEQEGLQADEEDHSWAEAKMDVHEVEESHVHEPGK</sequence>
<feature type="domain" description="Endonuclease/exonuclease/phosphatase" evidence="2">
    <location>
        <begin position="105"/>
        <end position="312"/>
    </location>
</feature>
<evidence type="ECO:0000259" key="2">
    <source>
        <dbReference type="Pfam" id="PF03372"/>
    </source>
</evidence>
<dbReference type="OrthoDB" id="9796594at2"/>
<feature type="transmembrane region" description="Helical" evidence="1">
    <location>
        <begin position="59"/>
        <end position="80"/>
    </location>
</feature>
<protein>
    <submittedName>
        <fullName evidence="3">Uncharacterized conserved protein YafD, endonuclease/exonuclease/phosphatase (EEP) superfamily</fullName>
    </submittedName>
</protein>
<dbReference type="Gene3D" id="3.60.10.10">
    <property type="entry name" value="Endonuclease/exonuclease/phosphatase"/>
    <property type="match status" value="1"/>
</dbReference>
<keyword evidence="1" id="KW-0472">Membrane</keyword>
<dbReference type="AlphaFoldDB" id="A0A1I2N4M7"/>
<proteinExistence type="predicted"/>
<feature type="transmembrane region" description="Helical" evidence="1">
    <location>
        <begin position="34"/>
        <end position="53"/>
    </location>
</feature>
<keyword evidence="4" id="KW-1185">Reference proteome</keyword>
<dbReference type="EMBL" id="FOOT01000001">
    <property type="protein sequence ID" value="SFF98722.1"/>
    <property type="molecule type" value="Genomic_DNA"/>
</dbReference>
<dbReference type="GO" id="GO:0004519">
    <property type="term" value="F:endonuclease activity"/>
    <property type="evidence" value="ECO:0007669"/>
    <property type="project" value="UniProtKB-KW"/>
</dbReference>
<organism evidence="3 4">
    <name type="scientific">Pontibacter chinhatensis</name>
    <dbReference type="NCBI Taxonomy" id="1436961"/>
    <lineage>
        <taxon>Bacteria</taxon>
        <taxon>Pseudomonadati</taxon>
        <taxon>Bacteroidota</taxon>
        <taxon>Cytophagia</taxon>
        <taxon>Cytophagales</taxon>
        <taxon>Hymenobacteraceae</taxon>
        <taxon>Pontibacter</taxon>
    </lineage>
</organism>
<name>A0A1I2N4M7_9BACT</name>
<evidence type="ECO:0000256" key="1">
    <source>
        <dbReference type="SAM" id="Phobius"/>
    </source>
</evidence>